<evidence type="ECO:0000256" key="7">
    <source>
        <dbReference type="PIRSR" id="PIRSR615500-1"/>
    </source>
</evidence>
<dbReference type="InterPro" id="IPR023828">
    <property type="entry name" value="Peptidase_S8_Ser-AS"/>
</dbReference>
<evidence type="ECO:0000256" key="8">
    <source>
        <dbReference type="PROSITE-ProRule" id="PRU01240"/>
    </source>
</evidence>
<evidence type="ECO:0000259" key="12">
    <source>
        <dbReference type="Pfam" id="PF02225"/>
    </source>
</evidence>
<dbReference type="GO" id="GO:0016020">
    <property type="term" value="C:membrane"/>
    <property type="evidence" value="ECO:0007669"/>
    <property type="project" value="InterPro"/>
</dbReference>
<comment type="caution">
    <text evidence="14">The sequence shown here is derived from an EMBL/GenBank/DDBJ whole genome shotgun (WGS) entry which is preliminary data.</text>
</comment>
<dbReference type="Proteomes" id="UP000541558">
    <property type="component" value="Unassembled WGS sequence"/>
</dbReference>
<dbReference type="Gene3D" id="3.50.30.30">
    <property type="match status" value="1"/>
</dbReference>
<evidence type="ECO:0000256" key="2">
    <source>
        <dbReference type="ARBA" id="ARBA00022512"/>
    </source>
</evidence>
<feature type="active site" description="Charge relay system" evidence="7 8">
    <location>
        <position position="167"/>
    </location>
</feature>
<feature type="domain" description="PA" evidence="12">
    <location>
        <begin position="384"/>
        <end position="436"/>
    </location>
</feature>
<dbReference type="CDD" id="cd07489">
    <property type="entry name" value="Peptidases_S8_5"/>
    <property type="match status" value="1"/>
</dbReference>
<keyword evidence="2" id="KW-0964">Secreted</keyword>
<keyword evidence="6 8" id="KW-0720">Serine protease</keyword>
<dbReference type="InterPro" id="IPR003137">
    <property type="entry name" value="PA_domain"/>
</dbReference>
<keyword evidence="4 10" id="KW-0732">Signal</keyword>
<keyword evidence="3 8" id="KW-0645">Protease</keyword>
<dbReference type="InterPro" id="IPR010435">
    <property type="entry name" value="C5a/SBT2-like_Fn3"/>
</dbReference>
<dbReference type="InterPro" id="IPR036852">
    <property type="entry name" value="Peptidase_S8/S53_dom_sf"/>
</dbReference>
<feature type="chain" id="PRO_5034965147" evidence="10">
    <location>
        <begin position="21"/>
        <end position="914"/>
    </location>
</feature>
<accession>A0A8H5C4X8</accession>
<dbReference type="GO" id="GO:0006508">
    <property type="term" value="P:proteolysis"/>
    <property type="evidence" value="ECO:0007669"/>
    <property type="project" value="UniProtKB-KW"/>
</dbReference>
<evidence type="ECO:0000256" key="5">
    <source>
        <dbReference type="ARBA" id="ARBA00022801"/>
    </source>
</evidence>
<evidence type="ECO:0000259" key="11">
    <source>
        <dbReference type="Pfam" id="PF00082"/>
    </source>
</evidence>
<protein>
    <submittedName>
        <fullName evidence="14">Uncharacterized protein</fullName>
    </submittedName>
</protein>
<evidence type="ECO:0000313" key="15">
    <source>
        <dbReference type="Proteomes" id="UP000541558"/>
    </source>
</evidence>
<dbReference type="InterPro" id="IPR023827">
    <property type="entry name" value="Peptidase_S8_Asp-AS"/>
</dbReference>
<dbReference type="InterPro" id="IPR000209">
    <property type="entry name" value="Peptidase_S8/S53_dom"/>
</dbReference>
<keyword evidence="5 8" id="KW-0378">Hydrolase</keyword>
<dbReference type="PANTHER" id="PTHR43806">
    <property type="entry name" value="PEPTIDASE S8"/>
    <property type="match status" value="1"/>
</dbReference>
<comment type="similarity">
    <text evidence="1 8 9">Belongs to the peptidase S8 family.</text>
</comment>
<dbReference type="PROSITE" id="PS00138">
    <property type="entry name" value="SUBTILASE_SER"/>
    <property type="match status" value="1"/>
</dbReference>
<dbReference type="Pfam" id="PF06280">
    <property type="entry name" value="fn3_5"/>
    <property type="match status" value="1"/>
</dbReference>
<dbReference type="EMBL" id="JAACJK010000064">
    <property type="protein sequence ID" value="KAF5335166.1"/>
    <property type="molecule type" value="Genomic_DNA"/>
</dbReference>
<evidence type="ECO:0000256" key="10">
    <source>
        <dbReference type="SAM" id="SignalP"/>
    </source>
</evidence>
<dbReference type="SUPFAM" id="SSF52743">
    <property type="entry name" value="Subtilisin-like"/>
    <property type="match status" value="1"/>
</dbReference>
<dbReference type="InterPro" id="IPR013783">
    <property type="entry name" value="Ig-like_fold"/>
</dbReference>
<reference evidence="14 15" key="1">
    <citation type="journal article" date="2020" name="ISME J.">
        <title>Uncovering the hidden diversity of litter-decomposition mechanisms in mushroom-forming fungi.</title>
        <authorList>
            <person name="Floudas D."/>
            <person name="Bentzer J."/>
            <person name="Ahren D."/>
            <person name="Johansson T."/>
            <person name="Persson P."/>
            <person name="Tunlid A."/>
        </authorList>
    </citation>
    <scope>NUCLEOTIDE SEQUENCE [LARGE SCALE GENOMIC DNA]</scope>
    <source>
        <strain evidence="14 15">CBS 175.51</strain>
    </source>
</reference>
<keyword evidence="15" id="KW-1185">Reference proteome</keyword>
<dbReference type="Gene3D" id="3.40.50.200">
    <property type="entry name" value="Peptidase S8/S53 domain"/>
    <property type="match status" value="1"/>
</dbReference>
<dbReference type="Pfam" id="PF02225">
    <property type="entry name" value="PA"/>
    <property type="match status" value="1"/>
</dbReference>
<dbReference type="Gene3D" id="2.60.40.10">
    <property type="entry name" value="Immunoglobulins"/>
    <property type="match status" value="1"/>
</dbReference>
<sequence>MKSLIQWTALAISFAGVSFAALPTRYEAGDKLPFVPNRFIIEIDNVSRLSNRRSLVRPLDAVYSALRERGIGLQIDKEFNSDGIFTGAAVTLNNANDVTAIESTQGIKSIRPILKVQAPKPYSYKKVTDKSDPAVPADSFSTHVMTGVDKLHAQGLTGKGVKVGILDTGIDYTHPTLGGKFGPGNKVVGGYDFVGDDYNGKNDPVPDDDPLDQCNGHGTHVAGIIGANPDNPFDIIGVAPSASIASYRIFGCNGFVTDDVIVEALLRGVKEGSDILTLSLGGADGWTSGTASVVASRIAASGKIVTIAAGNDGSDGAWYSSSPGNSINAISVASVENTVVPLQKVVTGGVEKDPGIVYYSTFPLPIEGTFPIYVTSNDTTNMVDACDPLPDTTPDLSKFVTIIRRGTCPFVQKLENLEAKGGKYALIYDNGNGFNSIDIGRFSGNAALIQAEDGLFLVNQWKAGAPVTITFPQSGGSVGYPTPRGGLVSAFSSYGPSNDFYFKPAVAAPGGGILSTIPEGGYAVLSGTSMATPFVAGSAALLFEAKGKKPEVGRTARTLFESTAKYIPSNLTDADPLQTVTVQGAGLINVYDALHATTILSKGELILNDTVNFKPVHSFKVTNAGNASKDYKLSHIIAGTALTFRPNSHFTAKGPVPLSKVGAQAAISPEKFTLKPGQSRDVTVRFTAPTGLDATTFPVFSGFIQVAAPSENPVHVSYIGGVGSLKAVTIIDTTDEVIPDKIPAIFNADAEVQTEPTDYTFGPLDYPTVFWRQVFGSPIVRVDLVDKDIKVQTNVPRALPRGLPYFTFPFKHGKGDGTFAQVKIVGPITEFPFLTRNDDDLNGNGFHSFDVEEAVFANGTAIPNGSYRILLRALKVTGDWKKEEDYEVWLSPIVGVQVPEKPAAETPETPEGSA</sequence>
<dbReference type="InterPro" id="IPR015500">
    <property type="entry name" value="Peptidase_S8_subtilisin-rel"/>
</dbReference>
<feature type="active site" description="Charge relay system" evidence="7 8">
    <location>
        <position position="217"/>
    </location>
</feature>
<name>A0A8H5C4X8_9AGAR</name>
<evidence type="ECO:0000256" key="1">
    <source>
        <dbReference type="ARBA" id="ARBA00011073"/>
    </source>
</evidence>
<dbReference type="PRINTS" id="PR00723">
    <property type="entry name" value="SUBTILISIN"/>
</dbReference>
<evidence type="ECO:0000259" key="13">
    <source>
        <dbReference type="Pfam" id="PF06280"/>
    </source>
</evidence>
<dbReference type="PANTHER" id="PTHR43806:SF66">
    <property type="entry name" value="SERIN ENDOPEPTIDASE"/>
    <property type="match status" value="1"/>
</dbReference>
<dbReference type="PROSITE" id="PS00137">
    <property type="entry name" value="SUBTILASE_HIS"/>
    <property type="match status" value="1"/>
</dbReference>
<evidence type="ECO:0000256" key="3">
    <source>
        <dbReference type="ARBA" id="ARBA00022670"/>
    </source>
</evidence>
<gene>
    <name evidence="14" type="ORF">D9611_010976</name>
</gene>
<feature type="active site" description="Charge relay system" evidence="7 8">
    <location>
        <position position="529"/>
    </location>
</feature>
<dbReference type="InterPro" id="IPR034187">
    <property type="entry name" value="Peptidases_S8_5"/>
</dbReference>
<dbReference type="Pfam" id="PF00082">
    <property type="entry name" value="Peptidase_S8"/>
    <property type="match status" value="1"/>
</dbReference>
<dbReference type="GO" id="GO:0004252">
    <property type="term" value="F:serine-type endopeptidase activity"/>
    <property type="evidence" value="ECO:0007669"/>
    <property type="project" value="UniProtKB-UniRule"/>
</dbReference>
<dbReference type="InterPro" id="IPR050131">
    <property type="entry name" value="Peptidase_S8_subtilisin-like"/>
</dbReference>
<proteinExistence type="inferred from homology"/>
<dbReference type="GO" id="GO:0005615">
    <property type="term" value="C:extracellular space"/>
    <property type="evidence" value="ECO:0007669"/>
    <property type="project" value="TreeGrafter"/>
</dbReference>
<feature type="signal peptide" evidence="10">
    <location>
        <begin position="1"/>
        <end position="20"/>
    </location>
</feature>
<dbReference type="PROSITE" id="PS00136">
    <property type="entry name" value="SUBTILASE_ASP"/>
    <property type="match status" value="1"/>
</dbReference>
<evidence type="ECO:0000256" key="6">
    <source>
        <dbReference type="ARBA" id="ARBA00022825"/>
    </source>
</evidence>
<dbReference type="CDD" id="cd02124">
    <property type="entry name" value="PA_PoS1_like"/>
    <property type="match status" value="1"/>
</dbReference>
<dbReference type="AlphaFoldDB" id="A0A8H5C4X8"/>
<dbReference type="PROSITE" id="PS51892">
    <property type="entry name" value="SUBTILASE"/>
    <property type="match status" value="1"/>
</dbReference>
<keyword evidence="2" id="KW-0134">Cell wall</keyword>
<dbReference type="OrthoDB" id="206201at2759"/>
<feature type="domain" description="Peptidase S8/S53" evidence="11">
    <location>
        <begin position="158"/>
        <end position="575"/>
    </location>
</feature>
<organism evidence="14 15">
    <name type="scientific">Ephemerocybe angulata</name>
    <dbReference type="NCBI Taxonomy" id="980116"/>
    <lineage>
        <taxon>Eukaryota</taxon>
        <taxon>Fungi</taxon>
        <taxon>Dikarya</taxon>
        <taxon>Basidiomycota</taxon>
        <taxon>Agaricomycotina</taxon>
        <taxon>Agaricomycetes</taxon>
        <taxon>Agaricomycetidae</taxon>
        <taxon>Agaricales</taxon>
        <taxon>Agaricineae</taxon>
        <taxon>Psathyrellaceae</taxon>
        <taxon>Ephemerocybe</taxon>
    </lineage>
</organism>
<evidence type="ECO:0000256" key="9">
    <source>
        <dbReference type="RuleBase" id="RU003355"/>
    </source>
</evidence>
<evidence type="ECO:0000256" key="4">
    <source>
        <dbReference type="ARBA" id="ARBA00022729"/>
    </source>
</evidence>
<evidence type="ECO:0000313" key="14">
    <source>
        <dbReference type="EMBL" id="KAF5335166.1"/>
    </source>
</evidence>
<dbReference type="InterPro" id="IPR022398">
    <property type="entry name" value="Peptidase_S8_His-AS"/>
</dbReference>
<feature type="domain" description="C5a peptidase/Subtilisin-like protease SBT2-like Fn3-like" evidence="13">
    <location>
        <begin position="607"/>
        <end position="716"/>
    </location>
</feature>